<evidence type="ECO:0000313" key="6">
    <source>
        <dbReference type="EMBL" id="AFZ49541.1"/>
    </source>
</evidence>
<evidence type="ECO:0008006" key="8">
    <source>
        <dbReference type="Google" id="ProtNLM"/>
    </source>
</evidence>
<feature type="transmembrane region" description="Helical" evidence="5">
    <location>
        <begin position="38"/>
        <end position="58"/>
    </location>
</feature>
<dbReference type="EMBL" id="CP003944">
    <property type="protein sequence ID" value="AFZ49541.1"/>
    <property type="molecule type" value="Genomic_DNA"/>
</dbReference>
<dbReference type="STRING" id="13035.Dacsa_0791"/>
<organism evidence="6 7">
    <name type="scientific">Dactylococcopsis salina (strain PCC 8305)</name>
    <name type="common">Myxobactron salinum</name>
    <dbReference type="NCBI Taxonomy" id="13035"/>
    <lineage>
        <taxon>Bacteria</taxon>
        <taxon>Bacillati</taxon>
        <taxon>Cyanobacteriota</taxon>
        <taxon>Cyanophyceae</taxon>
        <taxon>Nodosilineales</taxon>
        <taxon>Cymatolegaceae</taxon>
        <taxon>Dactylococcopsis</taxon>
    </lineage>
</organism>
<reference evidence="6" key="1">
    <citation type="submission" date="2012-04" db="EMBL/GenBank/DDBJ databases">
        <title>Finished genome of Dactylococcopsis salina PCC 8305.</title>
        <authorList>
            <consortium name="US DOE Joint Genome Institute"/>
            <person name="Gugger M."/>
            <person name="Coursin T."/>
            <person name="Rippka R."/>
            <person name="Tandeau De Marsac N."/>
            <person name="Huntemann M."/>
            <person name="Wei C.-L."/>
            <person name="Han J."/>
            <person name="Detter J.C."/>
            <person name="Han C."/>
            <person name="Tapia R."/>
            <person name="Daligault H."/>
            <person name="Chen A."/>
            <person name="Krypides N."/>
            <person name="Mavromatis K."/>
            <person name="Markowitz V."/>
            <person name="Szeto E."/>
            <person name="Ivanova N."/>
            <person name="Ovchinnikova G."/>
            <person name="Pagani I."/>
            <person name="Pati A."/>
            <person name="Goodwin L."/>
            <person name="Peters L."/>
            <person name="Pitluck S."/>
            <person name="Woyke T."/>
            <person name="Kerfeld C."/>
        </authorList>
    </citation>
    <scope>NUCLEOTIDE SEQUENCE [LARGE SCALE GENOMIC DNA]</scope>
    <source>
        <strain evidence="6">PCC 8305</strain>
    </source>
</reference>
<dbReference type="eggNOG" id="COG4095">
    <property type="taxonomic scope" value="Bacteria"/>
</dbReference>
<evidence type="ECO:0000256" key="5">
    <source>
        <dbReference type="SAM" id="Phobius"/>
    </source>
</evidence>
<keyword evidence="4 5" id="KW-0472">Membrane</keyword>
<keyword evidence="7" id="KW-1185">Reference proteome</keyword>
<dbReference type="OrthoDB" id="9814012at2"/>
<dbReference type="GO" id="GO:0051119">
    <property type="term" value="F:sugar transmembrane transporter activity"/>
    <property type="evidence" value="ECO:0007669"/>
    <property type="project" value="InterPro"/>
</dbReference>
<dbReference type="Pfam" id="PF04193">
    <property type="entry name" value="PQ-loop"/>
    <property type="match status" value="1"/>
</dbReference>
<evidence type="ECO:0000256" key="3">
    <source>
        <dbReference type="ARBA" id="ARBA00022989"/>
    </source>
</evidence>
<dbReference type="HOGENOM" id="CLU_135915_1_1_3"/>
<dbReference type="NCBIfam" id="NF037968">
    <property type="entry name" value="SemiSWEET_2"/>
    <property type="match status" value="1"/>
</dbReference>
<name>K9YRH2_DACS8</name>
<evidence type="ECO:0000256" key="4">
    <source>
        <dbReference type="ARBA" id="ARBA00023136"/>
    </source>
</evidence>
<keyword evidence="3 5" id="KW-1133">Transmembrane helix</keyword>
<evidence type="ECO:0000313" key="7">
    <source>
        <dbReference type="Proteomes" id="UP000010482"/>
    </source>
</evidence>
<dbReference type="GO" id="GO:0016020">
    <property type="term" value="C:membrane"/>
    <property type="evidence" value="ECO:0007669"/>
    <property type="project" value="UniProtKB-SubCell"/>
</dbReference>
<dbReference type="Proteomes" id="UP000010482">
    <property type="component" value="Chromosome"/>
</dbReference>
<feature type="transmembrane region" description="Helical" evidence="5">
    <location>
        <begin position="6"/>
        <end position="26"/>
    </location>
</feature>
<accession>K9YRH2</accession>
<feature type="transmembrane region" description="Helical" evidence="5">
    <location>
        <begin position="64"/>
        <end position="82"/>
    </location>
</feature>
<gene>
    <name evidence="6" type="ORF">Dacsa_0791</name>
</gene>
<proteinExistence type="predicted"/>
<dbReference type="KEGG" id="dsl:Dacsa_0791"/>
<evidence type="ECO:0000256" key="1">
    <source>
        <dbReference type="ARBA" id="ARBA00004141"/>
    </source>
</evidence>
<dbReference type="AlphaFoldDB" id="K9YRH2"/>
<dbReference type="PATRIC" id="fig|13035.3.peg.882"/>
<dbReference type="InterPro" id="IPR047662">
    <property type="entry name" value="SemiSWEET"/>
</dbReference>
<keyword evidence="2 5" id="KW-0812">Transmembrane</keyword>
<comment type="subcellular location">
    <subcellularLocation>
        <location evidence="1">Membrane</location>
        <topology evidence="1">Multi-pass membrane protein</topology>
    </subcellularLocation>
</comment>
<sequence length="87" mass="9689">MEDTNLFTIIGLAAGTLTTIAFLPQVIKTWQSKSAKDISLGMFSTFCTGVFLWIVYGFNIGDLPILLANIITFILAFTILIFKFRYG</sequence>
<dbReference type="Gene3D" id="1.20.1280.290">
    <property type="match status" value="1"/>
</dbReference>
<protein>
    <recommendedName>
        <fullName evidence="8">MtN3 and saliva related transmembrane protein</fullName>
    </recommendedName>
</protein>
<dbReference type="InterPro" id="IPR006603">
    <property type="entry name" value="PQ-loop_rpt"/>
</dbReference>
<evidence type="ECO:0000256" key="2">
    <source>
        <dbReference type="ARBA" id="ARBA00022692"/>
    </source>
</evidence>
<dbReference type="RefSeq" id="WP_015228553.1">
    <property type="nucleotide sequence ID" value="NC_019780.1"/>
</dbReference>